<dbReference type="InterPro" id="IPR011990">
    <property type="entry name" value="TPR-like_helical_dom_sf"/>
</dbReference>
<protein>
    <submittedName>
        <fullName evidence="2">Uncharacterized protein</fullName>
    </submittedName>
</protein>
<evidence type="ECO:0000313" key="2">
    <source>
        <dbReference type="EMBL" id="KFN49560.1"/>
    </source>
</evidence>
<feature type="region of interest" description="Disordered" evidence="1">
    <location>
        <begin position="344"/>
        <end position="368"/>
    </location>
</feature>
<dbReference type="SUPFAM" id="SSF48452">
    <property type="entry name" value="TPR-like"/>
    <property type="match status" value="1"/>
</dbReference>
<dbReference type="Gene3D" id="1.25.40.10">
    <property type="entry name" value="Tetratricopeptide repeat domain"/>
    <property type="match status" value="1"/>
</dbReference>
<reference evidence="2 3" key="1">
    <citation type="submission" date="2013-09" db="EMBL/GenBank/DDBJ databases">
        <title>Genome sequencing of Arenimonas composti.</title>
        <authorList>
            <person name="Chen F."/>
            <person name="Wang G."/>
        </authorList>
    </citation>
    <scope>NUCLEOTIDE SEQUENCE [LARGE SCALE GENOMIC DNA]</scope>
    <source>
        <strain evidence="2 3">TR7-09</strain>
    </source>
</reference>
<comment type="caution">
    <text evidence="2">The sequence shown here is derived from an EMBL/GenBank/DDBJ whole genome shotgun (WGS) entry which is preliminary data.</text>
</comment>
<dbReference type="STRING" id="1121013.GCA_000426365_02511"/>
<dbReference type="AlphaFoldDB" id="A0A091BYW8"/>
<dbReference type="EMBL" id="AWXU01000033">
    <property type="protein sequence ID" value="KFN49560.1"/>
    <property type="molecule type" value="Genomic_DNA"/>
</dbReference>
<dbReference type="Proteomes" id="UP000029391">
    <property type="component" value="Unassembled WGS sequence"/>
</dbReference>
<organism evidence="2 3">
    <name type="scientific">Arenimonas composti TR7-09 = DSM 18010</name>
    <dbReference type="NCBI Taxonomy" id="1121013"/>
    <lineage>
        <taxon>Bacteria</taxon>
        <taxon>Pseudomonadati</taxon>
        <taxon>Pseudomonadota</taxon>
        <taxon>Gammaproteobacteria</taxon>
        <taxon>Lysobacterales</taxon>
        <taxon>Lysobacteraceae</taxon>
        <taxon>Arenimonas</taxon>
    </lineage>
</organism>
<accession>A0A091BYW8</accession>
<evidence type="ECO:0000256" key="1">
    <source>
        <dbReference type="SAM" id="MobiDB-lite"/>
    </source>
</evidence>
<evidence type="ECO:0000313" key="3">
    <source>
        <dbReference type="Proteomes" id="UP000029391"/>
    </source>
</evidence>
<feature type="compositionally biased region" description="Pro residues" evidence="1">
    <location>
        <begin position="358"/>
        <end position="367"/>
    </location>
</feature>
<proteinExistence type="predicted"/>
<gene>
    <name evidence="2" type="ORF">P873_10425</name>
</gene>
<sequence length="784" mass="82487">MFVQPLKIRAAAARAAWSRLPRALRFGLLGGLLLPVGALAAVATVGAFGGGGGVPAGLSAAAPDAGTGTMLRGIAAVIPVDPADLLAELRDAGPRVDPVEAAKAPAAADPAWTAAATALMEGLPKDAAGNPDWARIDMDAYSRAIQDLGPAPTAPAPTGPVDYTPLDLDEALALLRERIDAEDDAVLARLRGADHGDQPSVLLAHSLALMLHGDVWGAAANLLVAHEADEDDATPLVNLAAIANGQNLPAVALALLDAAAGRDIGDDDSPVGIREAAAIANNRGHALLLLRRHDEAEAPLRAALAANPELSEAARNLMHLLLKTDREDEARALVPRAVWRLRGNPAQPVTQRAGDPEAPAPAEPPGGSPEAIAQWLQAPWVEERSGLLALPLWISLDLSKQGQIAWPEVRYPTADASYGSYFARAAADYVAEHDEAQALRERMGAAMRAMGPRRPNLSDRIQQLIEVKATTQSGLEPVDREMHRLQAWKETLILGSPQLTRFAALDVARGEFQMEEAAERLYQHYRRESACPVNSSHEECCAIHRRAIANGVAGMTPIAHEYEDRMRVFFREFYGLSTAIAANLPSGGWHDLARLGIEHDVRIVHARAQQEIAFAFAHAAPAGGGCYGNPGRPEAAIADIVVDAPACSAGAQWGSGKWAFSNNFSMEVTCGKVKFVAEVDVIGTKKLKLPRESELGGAIGMHAEVEFSIDGTVTVFAGPKASAAGKVGHIGADFGVKDGIYAVIGRDGVRDVGMRVVVGGGVNAGPLGGTHDAEVMDFSFVSAL</sequence>
<dbReference type="RefSeq" id="WP_026817435.1">
    <property type="nucleotide sequence ID" value="NZ_AUFF01000009.1"/>
</dbReference>
<dbReference type="OrthoDB" id="5964994at2"/>
<name>A0A091BYW8_9GAMM</name>
<keyword evidence="3" id="KW-1185">Reference proteome</keyword>